<keyword evidence="2" id="KW-1185">Reference proteome</keyword>
<comment type="caution">
    <text evidence="1">The sequence shown here is derived from an EMBL/GenBank/DDBJ whole genome shotgun (WGS) entry which is preliminary data.</text>
</comment>
<dbReference type="Proteomes" id="UP000887159">
    <property type="component" value="Unassembled WGS sequence"/>
</dbReference>
<evidence type="ECO:0000313" key="2">
    <source>
        <dbReference type="Proteomes" id="UP000887159"/>
    </source>
</evidence>
<gene>
    <name evidence="1" type="primary">X975_02288</name>
    <name evidence="1" type="ORF">TNCV_4090241</name>
</gene>
<evidence type="ECO:0000313" key="1">
    <source>
        <dbReference type="EMBL" id="GFY06922.1"/>
    </source>
</evidence>
<dbReference type="AlphaFoldDB" id="A0A8X6V6R1"/>
<protein>
    <submittedName>
        <fullName evidence="1">Uncharacterized protein</fullName>
    </submittedName>
</protein>
<sequence length="143" mass="16456">MAPYTLTPAVGAVCHCRAKAGLKRSPHSLQTRTRLSSLLRLNMDSSLKTNWLPSTAVQFPRKRHHSKRRRRWFGVKGSPRNWRRDSKCPLARRLRMCNHRSSTSFYINSVPSRDGYFEQDNAPCYTAAIVSRRVEEHAETSEG</sequence>
<reference evidence="1" key="1">
    <citation type="submission" date="2020-08" db="EMBL/GenBank/DDBJ databases">
        <title>Multicomponent nature underlies the extraordinary mechanical properties of spider dragline silk.</title>
        <authorList>
            <person name="Kono N."/>
            <person name="Nakamura H."/>
            <person name="Mori M."/>
            <person name="Yoshida Y."/>
            <person name="Ohtoshi R."/>
            <person name="Malay A.D."/>
            <person name="Moran D.A.P."/>
            <person name="Tomita M."/>
            <person name="Numata K."/>
            <person name="Arakawa K."/>
        </authorList>
    </citation>
    <scope>NUCLEOTIDE SEQUENCE</scope>
</reference>
<proteinExistence type="predicted"/>
<dbReference type="EMBL" id="BMAU01021265">
    <property type="protein sequence ID" value="GFY06922.1"/>
    <property type="molecule type" value="Genomic_DNA"/>
</dbReference>
<name>A0A8X6V6R1_TRICX</name>
<organism evidence="1 2">
    <name type="scientific">Trichonephila clavipes</name>
    <name type="common">Golden silk orbweaver</name>
    <name type="synonym">Nephila clavipes</name>
    <dbReference type="NCBI Taxonomy" id="2585209"/>
    <lineage>
        <taxon>Eukaryota</taxon>
        <taxon>Metazoa</taxon>
        <taxon>Ecdysozoa</taxon>
        <taxon>Arthropoda</taxon>
        <taxon>Chelicerata</taxon>
        <taxon>Arachnida</taxon>
        <taxon>Araneae</taxon>
        <taxon>Araneomorphae</taxon>
        <taxon>Entelegynae</taxon>
        <taxon>Araneoidea</taxon>
        <taxon>Nephilidae</taxon>
        <taxon>Trichonephila</taxon>
    </lineage>
</organism>
<accession>A0A8X6V6R1</accession>